<dbReference type="AlphaFoldDB" id="Q2RQC9"/>
<protein>
    <submittedName>
        <fullName evidence="3">Exopolysaccharide synthesis, ExoD</fullName>
    </submittedName>
</protein>
<dbReference type="EMBL" id="CP000230">
    <property type="protein sequence ID" value="ABC23666.1"/>
    <property type="molecule type" value="Genomic_DNA"/>
</dbReference>
<name>Q2RQC9_RHORT</name>
<evidence type="ECO:0000256" key="1">
    <source>
        <dbReference type="SAM" id="MobiDB-lite"/>
    </source>
</evidence>
<dbReference type="RefSeq" id="WP_011390496.1">
    <property type="nucleotide sequence ID" value="NC_007643.1"/>
</dbReference>
<dbReference type="PIRSF" id="PIRSF033239">
    <property type="entry name" value="ExoD"/>
    <property type="match status" value="1"/>
</dbReference>
<dbReference type="PANTHER" id="PTHR41795">
    <property type="entry name" value="EXOPOLYSACCHARIDE SYNTHESIS PROTEIN"/>
    <property type="match status" value="1"/>
</dbReference>
<keyword evidence="4" id="KW-1185">Reference proteome</keyword>
<dbReference type="Pfam" id="PF06055">
    <property type="entry name" value="ExoD"/>
    <property type="match status" value="1"/>
</dbReference>
<evidence type="ECO:0000313" key="3">
    <source>
        <dbReference type="EMBL" id="ABC23666.1"/>
    </source>
</evidence>
<keyword evidence="2" id="KW-0472">Membrane</keyword>
<feature type="transmembrane region" description="Helical" evidence="2">
    <location>
        <begin position="145"/>
        <end position="178"/>
    </location>
</feature>
<gene>
    <name evidence="3" type="ordered locus">Rru_A2869</name>
</gene>
<accession>Q2RQC9</accession>
<organism evidence="3 4">
    <name type="scientific">Rhodospirillum rubrum (strain ATCC 11170 / ATH 1.1.1 / DSM 467 / LMG 4362 / NCIMB 8255 / S1)</name>
    <dbReference type="NCBI Taxonomy" id="269796"/>
    <lineage>
        <taxon>Bacteria</taxon>
        <taxon>Pseudomonadati</taxon>
        <taxon>Pseudomonadota</taxon>
        <taxon>Alphaproteobacteria</taxon>
        <taxon>Rhodospirillales</taxon>
        <taxon>Rhodospirillaceae</taxon>
        <taxon>Rhodospirillum</taxon>
    </lineage>
</organism>
<sequence length="220" mass="23516">MPADDPPSIDVHAPDPVPRRHGRRLSEILTGLAEDPSRERISIADLIASMRDRTLGALMVLFALPNVLPTPPGTSAILGMPLIILAAQMTVGLSPWLPKLIAERSINRGDFAAIVTRAVPWLNRAEKLLSPRLTILTHPPAENIVGFVCLVLAIVLALPIPLGNMLPALAICCFSLGILERDGVWVIAGLVTAVASVALVWGVFYTVIKGAFFLIANAFS</sequence>
<reference evidence="3 4" key="1">
    <citation type="journal article" date="2011" name="Stand. Genomic Sci.">
        <title>Complete genome sequence of Rhodospirillum rubrum type strain (S1).</title>
        <authorList>
            <person name="Munk A.C."/>
            <person name="Copeland A."/>
            <person name="Lucas S."/>
            <person name="Lapidus A."/>
            <person name="Del Rio T.G."/>
            <person name="Barry K."/>
            <person name="Detter J.C."/>
            <person name="Hammon N."/>
            <person name="Israni S."/>
            <person name="Pitluck S."/>
            <person name="Brettin T."/>
            <person name="Bruce D."/>
            <person name="Han C."/>
            <person name="Tapia R."/>
            <person name="Gilna P."/>
            <person name="Schmutz J."/>
            <person name="Larimer F."/>
            <person name="Land M."/>
            <person name="Kyrpides N.C."/>
            <person name="Mavromatis K."/>
            <person name="Richardson P."/>
            <person name="Rohde M."/>
            <person name="Goker M."/>
            <person name="Klenk H.P."/>
            <person name="Zhang Y."/>
            <person name="Roberts G.P."/>
            <person name="Reslewic S."/>
            <person name="Schwartz D.C."/>
        </authorList>
    </citation>
    <scope>NUCLEOTIDE SEQUENCE [LARGE SCALE GENOMIC DNA]</scope>
    <source>
        <strain evidence="4">ATCC 11170 / ATH 1.1.1 / DSM 467 / LMG 4362 / NCIMB 8255 / S1</strain>
    </source>
</reference>
<dbReference type="Proteomes" id="UP000001929">
    <property type="component" value="Chromosome"/>
</dbReference>
<dbReference type="KEGG" id="rru:Rru_A2869"/>
<dbReference type="PhylomeDB" id="Q2RQC9"/>
<dbReference type="PANTHER" id="PTHR41795:SF1">
    <property type="entry name" value="EXOPOLYSACCHARIDE SYNTHESIS PROTEIN"/>
    <property type="match status" value="1"/>
</dbReference>
<dbReference type="STRING" id="269796.Rru_A2869"/>
<dbReference type="PATRIC" id="fig|269796.9.peg.2976"/>
<evidence type="ECO:0000256" key="2">
    <source>
        <dbReference type="SAM" id="Phobius"/>
    </source>
</evidence>
<feature type="transmembrane region" description="Helical" evidence="2">
    <location>
        <begin position="76"/>
        <end position="97"/>
    </location>
</feature>
<dbReference type="eggNOG" id="COG3932">
    <property type="taxonomic scope" value="Bacteria"/>
</dbReference>
<keyword evidence="2" id="KW-0812">Transmembrane</keyword>
<keyword evidence="2" id="KW-1133">Transmembrane helix</keyword>
<feature type="region of interest" description="Disordered" evidence="1">
    <location>
        <begin position="1"/>
        <end position="20"/>
    </location>
</feature>
<dbReference type="HOGENOM" id="CLU_093444_0_0_5"/>
<proteinExistence type="predicted"/>
<evidence type="ECO:0000313" key="4">
    <source>
        <dbReference type="Proteomes" id="UP000001929"/>
    </source>
</evidence>
<dbReference type="EnsemblBacteria" id="ABC23666">
    <property type="protein sequence ID" value="ABC23666"/>
    <property type="gene ID" value="Rru_A2869"/>
</dbReference>
<dbReference type="InterPro" id="IPR010331">
    <property type="entry name" value="ExoD"/>
</dbReference>
<feature type="transmembrane region" description="Helical" evidence="2">
    <location>
        <begin position="184"/>
        <end position="208"/>
    </location>
</feature>